<name>A0A1S3XGT6_TOBAC</name>
<organism evidence="2">
    <name type="scientific">Nicotiana tabacum</name>
    <name type="common">Common tobacco</name>
    <dbReference type="NCBI Taxonomy" id="4097"/>
    <lineage>
        <taxon>Eukaryota</taxon>
        <taxon>Viridiplantae</taxon>
        <taxon>Streptophyta</taxon>
        <taxon>Embryophyta</taxon>
        <taxon>Tracheophyta</taxon>
        <taxon>Spermatophyta</taxon>
        <taxon>Magnoliopsida</taxon>
        <taxon>eudicotyledons</taxon>
        <taxon>Gunneridae</taxon>
        <taxon>Pentapetalae</taxon>
        <taxon>asterids</taxon>
        <taxon>lamiids</taxon>
        <taxon>Solanales</taxon>
        <taxon>Solanaceae</taxon>
        <taxon>Nicotianoideae</taxon>
        <taxon>Nicotianeae</taxon>
        <taxon>Nicotiana</taxon>
    </lineage>
</organism>
<dbReference type="InterPro" id="IPR021109">
    <property type="entry name" value="Peptidase_aspartic_dom_sf"/>
</dbReference>
<dbReference type="PANTHER" id="PTHR33240">
    <property type="entry name" value="OS08G0508500 PROTEIN"/>
    <property type="match status" value="1"/>
</dbReference>
<feature type="region of interest" description="Disordered" evidence="1">
    <location>
        <begin position="48"/>
        <end position="87"/>
    </location>
</feature>
<accession>A0A1S3XGT6</accession>
<dbReference type="AlphaFoldDB" id="A0A1S3XGT6"/>
<dbReference type="PANTHER" id="PTHR33240:SF8">
    <property type="entry name" value="OS03G0439900 PROTEIN"/>
    <property type="match status" value="1"/>
</dbReference>
<dbReference type="CDD" id="cd00303">
    <property type="entry name" value="retropepsin_like"/>
    <property type="match status" value="1"/>
</dbReference>
<sequence length="396" mass="44776">MCFNVCLLPWRADKKNQRYAIEIGRSGIYSGSQPPKLLGFAAAETKLDRIPGDRRGNRSGRNSIRNEKRSDRGPNNRGLISKSGFDRPIGGREAPRLLEYNFNVDATSIVSAIGRIKETKWPRSLQSDPTQRDPTHGHRTEDCRQLREEVARLFNNGHLWEFLNDRVKNHFRNRDSNKQADQEEPQHVINMIIRGVDVPQGPVIKRTKVSITREKRTRDYILEGAISFSDEDVEGIVQPHNDALVMSILINKSRVKRVLSDPGSSTNIIRSRVVEQLGLEDQTVPAVRVLNGFNMECETTKGEITLLVNTAGTIQDTKFYMIEGDMRYNALFRRPWVQNMGAVPSTLHKGLKFSTPGGIKTVYGEQPAIKEMFSVNKVISVPVLSTSKNTKPTRKE</sequence>
<proteinExistence type="predicted"/>
<dbReference type="KEGG" id="nta:107765082"/>
<dbReference type="PaxDb" id="4097-A0A1S3XGT6"/>
<evidence type="ECO:0000313" key="2">
    <source>
        <dbReference type="RefSeq" id="XP_016439175.1"/>
    </source>
</evidence>
<gene>
    <name evidence="2" type="primary">LOC107765082</name>
</gene>
<dbReference type="OrthoDB" id="2919534at2759"/>
<reference evidence="2" key="1">
    <citation type="submission" date="2025-08" db="UniProtKB">
        <authorList>
            <consortium name="RefSeq"/>
        </authorList>
    </citation>
    <scope>IDENTIFICATION</scope>
</reference>
<protein>
    <submittedName>
        <fullName evidence="2">Uncharacterized protein</fullName>
    </submittedName>
</protein>
<dbReference type="Gene3D" id="2.40.70.10">
    <property type="entry name" value="Acid Proteases"/>
    <property type="match status" value="1"/>
</dbReference>
<evidence type="ECO:0000256" key="1">
    <source>
        <dbReference type="SAM" id="MobiDB-lite"/>
    </source>
</evidence>
<dbReference type="RefSeq" id="XP_016439175.1">
    <property type="nucleotide sequence ID" value="XM_016583689.1"/>
</dbReference>
<feature type="compositionally biased region" description="Basic and acidic residues" evidence="1">
    <location>
        <begin position="64"/>
        <end position="74"/>
    </location>
</feature>